<dbReference type="Gene3D" id="1.25.40.10">
    <property type="entry name" value="Tetratricopeptide repeat domain"/>
    <property type="match status" value="1"/>
</dbReference>
<dbReference type="Pfam" id="PF00211">
    <property type="entry name" value="Guanylate_cyc"/>
    <property type="match status" value="1"/>
</dbReference>
<dbReference type="Proteomes" id="UP000328092">
    <property type="component" value="Unassembled WGS sequence"/>
</dbReference>
<reference evidence="2" key="1">
    <citation type="submission" date="2019-02" db="EMBL/GenBank/DDBJ databases">
        <authorList>
            <person name="Pothier F.J."/>
        </authorList>
    </citation>
    <scope>NUCLEOTIDE SEQUENCE</scope>
    <source>
        <strain evidence="2">CI-1B</strain>
    </source>
</reference>
<keyword evidence="3" id="KW-1185">Reference proteome</keyword>
<keyword evidence="2" id="KW-0456">Lyase</keyword>
<dbReference type="AlphaFoldDB" id="A0A508SUM0"/>
<dbReference type="EMBL" id="CAADFC020000004">
    <property type="protein sequence ID" value="VIO65706.1"/>
    <property type="molecule type" value="Genomic_DNA"/>
</dbReference>
<evidence type="ECO:0000313" key="2">
    <source>
        <dbReference type="EMBL" id="VIO65706.1"/>
    </source>
</evidence>
<dbReference type="PANTHER" id="PTHR43081:SF19">
    <property type="entry name" value="PH-SENSITIVE ADENYLATE CYCLASE RV1264"/>
    <property type="match status" value="1"/>
</dbReference>
<comment type="caution">
    <text evidence="2">The sequence shown here is derived from an EMBL/GenBank/DDBJ whole genome shotgun (WGS) entry which is preliminary data.</text>
</comment>
<dbReference type="GO" id="GO:0004016">
    <property type="term" value="F:adenylate cyclase activity"/>
    <property type="evidence" value="ECO:0007669"/>
    <property type="project" value="UniProtKB-EC"/>
</dbReference>
<sequence length="555" mass="61216">MERRLTAVLAADVVGYSRLMGANELRTFERLKQLREQLVAPTVANCDGRVVKLTGDGFLAEFASAAQAVRCAIELQGEMARLEAATPEKERIVLRIGINLGDVILEDGDIYGDGVNVAARLEGMAEPGGVLISHSIRENAAPSVQTTFFDNGERKFKNIERPIRVWSWPKRLTSLRAEGKPQLFLASFEGRGEVEQRFANDLGHELRSCLARLTGLELTANRARAHYVLEGAVHVGDGRHRIFARLLSSEEEKQIWSERYDERCDSLFDVLDRCAPRVAMSVRRRVAAADAQRLAGRPLDELSVEELLALAGISFFTPTKEGWRGGGVISEQILELQPKNFMALMMAGSGLGTAEFLYGFGRPEDTVLNIAIRRVEEAVRLNNKSDVVHTAHSLLLLFGRRRHADAKAAALRSLELNPDFNMAMWALGATQVFSGDFDAGAESAMRAVGIESRDPYVHLYSRFAGYGHLDAGRFDEARAWFQRANQLAPAVGPNLAALAVACWREGDHPSARHAIAALLEEEPDFSVSRCNPLPYRTPEAWLEFAKALRAAGAPD</sequence>
<organism evidence="2 3">
    <name type="scientific">Bradyrhizobium ivorense</name>
    <dbReference type="NCBI Taxonomy" id="2511166"/>
    <lineage>
        <taxon>Bacteria</taxon>
        <taxon>Pseudomonadati</taxon>
        <taxon>Pseudomonadota</taxon>
        <taxon>Alphaproteobacteria</taxon>
        <taxon>Hyphomicrobiales</taxon>
        <taxon>Nitrobacteraceae</taxon>
        <taxon>Bradyrhizobium</taxon>
    </lineage>
</organism>
<dbReference type="InterPro" id="IPR001054">
    <property type="entry name" value="A/G_cyclase"/>
</dbReference>
<dbReference type="CDD" id="cd07302">
    <property type="entry name" value="CHD"/>
    <property type="match status" value="1"/>
</dbReference>
<dbReference type="PROSITE" id="PS50125">
    <property type="entry name" value="GUANYLATE_CYCLASE_2"/>
    <property type="match status" value="1"/>
</dbReference>
<evidence type="ECO:0000259" key="1">
    <source>
        <dbReference type="PROSITE" id="PS50125"/>
    </source>
</evidence>
<proteinExistence type="predicted"/>
<dbReference type="SUPFAM" id="SSF48452">
    <property type="entry name" value="TPR-like"/>
    <property type="match status" value="1"/>
</dbReference>
<name>A0A508SUM0_9BRAD</name>
<gene>
    <name evidence="2" type="ORF">CI1B_08130</name>
</gene>
<dbReference type="InterPro" id="IPR029787">
    <property type="entry name" value="Nucleotide_cyclase"/>
</dbReference>
<dbReference type="GO" id="GO:0006171">
    <property type="term" value="P:cAMP biosynthetic process"/>
    <property type="evidence" value="ECO:0007669"/>
    <property type="project" value="TreeGrafter"/>
</dbReference>
<dbReference type="SUPFAM" id="SSF55073">
    <property type="entry name" value="Nucleotide cyclase"/>
    <property type="match status" value="1"/>
</dbReference>
<accession>A0A508SUM0</accession>
<feature type="domain" description="Guanylate cyclase" evidence="1">
    <location>
        <begin position="7"/>
        <end position="122"/>
    </location>
</feature>
<dbReference type="Pfam" id="PF14559">
    <property type="entry name" value="TPR_19"/>
    <property type="match status" value="1"/>
</dbReference>
<evidence type="ECO:0000313" key="3">
    <source>
        <dbReference type="Proteomes" id="UP000328092"/>
    </source>
</evidence>
<dbReference type="GO" id="GO:0035556">
    <property type="term" value="P:intracellular signal transduction"/>
    <property type="evidence" value="ECO:0007669"/>
    <property type="project" value="InterPro"/>
</dbReference>
<dbReference type="Gene3D" id="3.30.70.1230">
    <property type="entry name" value="Nucleotide cyclase"/>
    <property type="match status" value="1"/>
</dbReference>
<dbReference type="RefSeq" id="WP_172627898.1">
    <property type="nucleotide sequence ID" value="NZ_CAADFC020000004.1"/>
</dbReference>
<dbReference type="InterPro" id="IPR050697">
    <property type="entry name" value="Adenylyl/Guanylyl_Cyclase_3/4"/>
</dbReference>
<dbReference type="PANTHER" id="PTHR43081">
    <property type="entry name" value="ADENYLATE CYCLASE, TERMINAL-DIFFERENTIATION SPECIFIC-RELATED"/>
    <property type="match status" value="1"/>
</dbReference>
<dbReference type="EC" id="4.6.1.1" evidence="2"/>
<protein>
    <submittedName>
        <fullName evidence="2">PH-sensitive adenylate cyclase</fullName>
        <ecNumber evidence="2">4.6.1.1</ecNumber>
    </submittedName>
</protein>
<dbReference type="InterPro" id="IPR011990">
    <property type="entry name" value="TPR-like_helical_dom_sf"/>
</dbReference>